<proteinExistence type="predicted"/>
<gene>
    <name evidence="1" type="ORF">BV898_14541</name>
</gene>
<keyword evidence="2" id="KW-1185">Reference proteome</keyword>
<comment type="caution">
    <text evidence="1">The sequence shown here is derived from an EMBL/GenBank/DDBJ whole genome shotgun (WGS) entry which is preliminary data.</text>
</comment>
<name>A0A9X6N8T8_HYPEX</name>
<dbReference type="AlphaFoldDB" id="A0A9X6N8T8"/>
<dbReference type="Gene3D" id="3.40.50.1820">
    <property type="entry name" value="alpha/beta hydrolase"/>
    <property type="match status" value="1"/>
</dbReference>
<organism evidence="1 2">
    <name type="scientific">Hypsibius exemplaris</name>
    <name type="common">Freshwater tardigrade</name>
    <dbReference type="NCBI Taxonomy" id="2072580"/>
    <lineage>
        <taxon>Eukaryota</taxon>
        <taxon>Metazoa</taxon>
        <taxon>Ecdysozoa</taxon>
        <taxon>Tardigrada</taxon>
        <taxon>Eutardigrada</taxon>
        <taxon>Parachela</taxon>
        <taxon>Hypsibioidea</taxon>
        <taxon>Hypsibiidae</taxon>
        <taxon>Hypsibius</taxon>
    </lineage>
</organism>
<reference evidence="2" key="1">
    <citation type="submission" date="2017-01" db="EMBL/GenBank/DDBJ databases">
        <title>Comparative genomics of anhydrobiosis in the tardigrade Hypsibius dujardini.</title>
        <authorList>
            <person name="Yoshida Y."/>
            <person name="Koutsovoulos G."/>
            <person name="Laetsch D."/>
            <person name="Stevens L."/>
            <person name="Kumar S."/>
            <person name="Horikawa D."/>
            <person name="Ishino K."/>
            <person name="Komine S."/>
            <person name="Tomita M."/>
            <person name="Blaxter M."/>
            <person name="Arakawa K."/>
        </authorList>
    </citation>
    <scope>NUCLEOTIDE SEQUENCE [LARGE SCALE GENOMIC DNA]</scope>
    <source>
        <strain evidence="2">Z151</strain>
    </source>
</reference>
<evidence type="ECO:0000313" key="1">
    <source>
        <dbReference type="EMBL" id="OWA50010.1"/>
    </source>
</evidence>
<dbReference type="SUPFAM" id="SSF53474">
    <property type="entry name" value="alpha/beta-Hydrolases"/>
    <property type="match status" value="2"/>
</dbReference>
<protein>
    <recommendedName>
        <fullName evidence="3">Fungal lipase-like domain-containing protein</fullName>
    </recommendedName>
</protein>
<dbReference type="EMBL" id="MTYJ01000179">
    <property type="protein sequence ID" value="OWA50010.1"/>
    <property type="molecule type" value="Genomic_DNA"/>
</dbReference>
<evidence type="ECO:0008006" key="3">
    <source>
        <dbReference type="Google" id="ProtNLM"/>
    </source>
</evidence>
<dbReference type="OrthoDB" id="58570at2759"/>
<dbReference type="Proteomes" id="UP000192578">
    <property type="component" value="Unassembled WGS sequence"/>
</dbReference>
<evidence type="ECO:0000313" key="2">
    <source>
        <dbReference type="Proteomes" id="UP000192578"/>
    </source>
</evidence>
<accession>A0A9X6N8T8</accession>
<sequence length="767" mass="87070">MLPTQHVRLMMEQPEETYPEMRRLFYNRVRPRIEDHFLTVHSGEASATELQEEMKQSMADYAATAPVSLHYDNVDLSLTTPMEPLATWKTADGVVYAIRVNQEERRWRLHMVGPMEKLKPLSDAVYNAWSHFYPNNPRSPIWDPAELVKLIKQATELNMWSRRAYPYALLADQAYQFPADTTTLPATWQLVQQFPVKGGNLFTVCYSSPRNEAALLIKGTNNRRNYLTDLWFTLTSCCGSEYTVCGKVCCCCGTRFPGLREALEIGRALQNARIGMPIERSKTVGEDFVEKLGKLQINHITIVGHSLGGLITEMVAIKLGLPGESFDSPGCRDSSIMSEEEYQTALAEGRVRVNCYFSEPHVINTVNPHPGEVLWQLSVPDKFTADRTEQDRRQLRPRRNPLARVRLTYRYLRCGLQWTLARHSMTAIADYLSGLPAERTEHSTWPTLNRKNAVYLLIGKHQRDRCPYEDDLSFEKGTVLAPGDAQPTSTECVPLLPTPTGSFKNDKRPTVITLLEWLLKHLKLEDDLLESVPHVEPILPPASPIQSHKELDCRSEIVKGFVNYLILARALDLPTPSDPENLLTIPSPGEPSIITMRRFVAYVVSELTGGLPGAQPILAPSRNRDERAYQFEMITALQDLLLEMEQDMTTAEERQTIEFTRVINPGSICCFNCTRRGVAKKHQEMLHQLLGYMELERAQALKAKEGPSEMMMWGFIGIVLFDMGADLPRTPDNIRVTLFKSPEQGIQNEVVIQRRTTNGEHQCRIAF</sequence>
<dbReference type="InterPro" id="IPR029058">
    <property type="entry name" value="AB_hydrolase_fold"/>
</dbReference>